<dbReference type="EMBL" id="JH712069">
    <property type="protein sequence ID" value="EFO24797.1"/>
    <property type="molecule type" value="Genomic_DNA"/>
</dbReference>
<dbReference type="CTD" id="9941076"/>
<proteinExistence type="predicted"/>
<dbReference type="InParanoid" id="A0A1S0U433"/>
<dbReference type="AlphaFoldDB" id="A0A1S0U433"/>
<reference evidence="1" key="1">
    <citation type="submission" date="2012-04" db="EMBL/GenBank/DDBJ databases">
        <title>The Genome Sequence of Loa loa.</title>
        <authorList>
            <consortium name="The Broad Institute Genome Sequencing Platform"/>
            <consortium name="Broad Institute Genome Sequencing Center for Infectious Disease"/>
            <person name="Nutman T.B."/>
            <person name="Fink D.L."/>
            <person name="Russ C."/>
            <person name="Young S."/>
            <person name="Zeng Q."/>
            <person name="Gargeya S."/>
            <person name="Alvarado L."/>
            <person name="Berlin A."/>
            <person name="Chapman S.B."/>
            <person name="Chen Z."/>
            <person name="Freedman E."/>
            <person name="Gellesch M."/>
            <person name="Goldberg J."/>
            <person name="Griggs A."/>
            <person name="Gujja S."/>
            <person name="Heilman E.R."/>
            <person name="Heiman D."/>
            <person name="Howarth C."/>
            <person name="Mehta T."/>
            <person name="Neiman D."/>
            <person name="Pearson M."/>
            <person name="Roberts A."/>
            <person name="Saif S."/>
            <person name="Shea T."/>
            <person name="Shenoy N."/>
            <person name="Sisk P."/>
            <person name="Stolte C."/>
            <person name="Sykes S."/>
            <person name="White J."/>
            <person name="Yandava C."/>
            <person name="Haas B."/>
            <person name="Henn M.R."/>
            <person name="Nusbaum C."/>
            <person name="Birren B."/>
        </authorList>
    </citation>
    <scope>NUCLEOTIDE SEQUENCE [LARGE SCALE GENOMIC DNA]</scope>
</reference>
<gene>
    <name evidence="1" type="ORF">LOAG_03686</name>
</gene>
<organism evidence="1">
    <name type="scientific">Loa loa</name>
    <name type="common">Eye worm</name>
    <name type="synonym">Filaria loa</name>
    <dbReference type="NCBI Taxonomy" id="7209"/>
    <lineage>
        <taxon>Eukaryota</taxon>
        <taxon>Metazoa</taxon>
        <taxon>Ecdysozoa</taxon>
        <taxon>Nematoda</taxon>
        <taxon>Chromadorea</taxon>
        <taxon>Rhabditida</taxon>
        <taxon>Spirurina</taxon>
        <taxon>Spiruromorpha</taxon>
        <taxon>Filarioidea</taxon>
        <taxon>Onchocercidae</taxon>
        <taxon>Loa</taxon>
    </lineage>
</organism>
<accession>A0A1S0U433</accession>
<evidence type="ECO:0000313" key="1">
    <source>
        <dbReference type="EMBL" id="EFO24797.1"/>
    </source>
</evidence>
<name>A0A1S0U433_LOALO</name>
<dbReference type="KEGG" id="loa:LOAG_03686"/>
<dbReference type="RefSeq" id="XP_003139271.1">
    <property type="nucleotide sequence ID" value="XM_003139223.1"/>
</dbReference>
<protein>
    <submittedName>
        <fullName evidence="1">Uncharacterized protein</fullName>
    </submittedName>
</protein>
<dbReference type="GeneID" id="9941076"/>
<sequence length="112" mass="12892">MPCHALRTRPQSDSSIPIRPLLPIICLQPRHSPRPVEWTSRQSFSSLIVKIRERKSYLDTSLSYLTESKCPHDICVGRQTYIDVYGIICRMFVFGFSSNVTVSSEDRMAETR</sequence>